<comment type="caution">
    <text evidence="2">The sequence shown here is derived from an EMBL/GenBank/DDBJ whole genome shotgun (WGS) entry which is preliminary data.</text>
</comment>
<dbReference type="Pfam" id="PF06445">
    <property type="entry name" value="GyrI-like"/>
    <property type="match status" value="1"/>
</dbReference>
<evidence type="ECO:0000259" key="1">
    <source>
        <dbReference type="SMART" id="SM00871"/>
    </source>
</evidence>
<dbReference type="SMART" id="SM00871">
    <property type="entry name" value="AraC_E_bind"/>
    <property type="match status" value="1"/>
</dbReference>
<dbReference type="SUPFAM" id="SSF55136">
    <property type="entry name" value="Probable bacterial effector-binding domain"/>
    <property type="match status" value="1"/>
</dbReference>
<dbReference type="InterPro" id="IPR011256">
    <property type="entry name" value="Reg_factor_effector_dom_sf"/>
</dbReference>
<organism evidence="2 3">
    <name type="scientific">Ammonifex thiophilus</name>
    <dbReference type="NCBI Taxonomy" id="444093"/>
    <lineage>
        <taxon>Bacteria</taxon>
        <taxon>Bacillati</taxon>
        <taxon>Bacillota</taxon>
        <taxon>Clostridia</taxon>
        <taxon>Thermoanaerobacterales</taxon>
        <taxon>Thermoanaerobacteraceae</taxon>
        <taxon>Ammonifex</taxon>
    </lineage>
</organism>
<sequence length="158" mass="17766">MEVTIKELPPTKVAYLRKKGDMESFPLAVHELEKWIVNAGLTVAGPPVLVYLSNPVGMPYPFREWEVQIPVTGETEVTEGENVGVKDLPSRKVACVRHQGGFKAIEFLLPGFFRAIYEQGYRLEGPAEEVYPELKEGEIDPEVVTEVRFPIASRSEKH</sequence>
<dbReference type="PANTHER" id="PTHR40055">
    <property type="entry name" value="TRANSCRIPTIONAL REGULATOR YGIV-RELATED"/>
    <property type="match status" value="1"/>
</dbReference>
<dbReference type="RefSeq" id="WP_115793431.1">
    <property type="nucleotide sequence ID" value="NZ_QSLN01000031.1"/>
</dbReference>
<feature type="domain" description="AraC effector-binding" evidence="1">
    <location>
        <begin position="1"/>
        <end position="152"/>
    </location>
</feature>
<dbReference type="InterPro" id="IPR050908">
    <property type="entry name" value="SmbC-like"/>
</dbReference>
<dbReference type="OrthoDB" id="1723593at2"/>
<evidence type="ECO:0000313" key="3">
    <source>
        <dbReference type="Proteomes" id="UP000256329"/>
    </source>
</evidence>
<accession>A0A3D8P333</accession>
<evidence type="ECO:0000313" key="2">
    <source>
        <dbReference type="EMBL" id="RDV80719.1"/>
    </source>
</evidence>
<gene>
    <name evidence="2" type="ORF">DXX99_10505</name>
</gene>
<dbReference type="InterPro" id="IPR029442">
    <property type="entry name" value="GyrI-like"/>
</dbReference>
<dbReference type="AlphaFoldDB" id="A0A3D8P333"/>
<dbReference type="EMBL" id="QSLN01000031">
    <property type="protein sequence ID" value="RDV80719.1"/>
    <property type="molecule type" value="Genomic_DNA"/>
</dbReference>
<dbReference type="Proteomes" id="UP000256329">
    <property type="component" value="Unassembled WGS sequence"/>
</dbReference>
<protein>
    <submittedName>
        <fullName evidence="2">AraC family transcriptional regulator</fullName>
    </submittedName>
</protein>
<dbReference type="Gene3D" id="3.20.80.10">
    <property type="entry name" value="Regulatory factor, effector binding domain"/>
    <property type="match status" value="1"/>
</dbReference>
<dbReference type="InterPro" id="IPR010499">
    <property type="entry name" value="AraC_E-bd"/>
</dbReference>
<keyword evidence="3" id="KW-1185">Reference proteome</keyword>
<proteinExistence type="predicted"/>
<dbReference type="PANTHER" id="PTHR40055:SF1">
    <property type="entry name" value="TRANSCRIPTIONAL REGULATOR YGIV-RELATED"/>
    <property type="match status" value="1"/>
</dbReference>
<reference evidence="2 3" key="1">
    <citation type="submission" date="2018-08" db="EMBL/GenBank/DDBJ databases">
        <title>Form III RuBisCO-mediated autotrophy in Thermodesulfobium bacteria.</title>
        <authorList>
            <person name="Toshchakov S.V."/>
            <person name="Kublanov I.V."/>
            <person name="Frolov E."/>
            <person name="Bonch-Osmolovskaya E.A."/>
            <person name="Tourova T.P."/>
            <person name="Chernych N.A."/>
            <person name="Lebedinsky A.V."/>
        </authorList>
    </citation>
    <scope>NUCLEOTIDE SEQUENCE [LARGE SCALE GENOMIC DNA]</scope>
    <source>
        <strain evidence="2 3">SR</strain>
    </source>
</reference>
<name>A0A3D8P333_9THEO</name>